<sequence>PPKTLDETTYFYVDTIDKLNNMMDHLKEQQELAVDCELSFISSLHLEELHVLNTVFANPKILKVSRNTK</sequence>
<name>A0A8S2ZHT2_9BILA</name>
<protein>
    <submittedName>
        <fullName evidence="1">Uncharacterized protein</fullName>
    </submittedName>
</protein>
<dbReference type="GO" id="GO:0003676">
    <property type="term" value="F:nucleic acid binding"/>
    <property type="evidence" value="ECO:0007669"/>
    <property type="project" value="InterPro"/>
</dbReference>
<dbReference type="OrthoDB" id="2250022at2759"/>
<comment type="caution">
    <text evidence="1">The sequence shown here is derived from an EMBL/GenBank/DDBJ whole genome shotgun (WGS) entry which is preliminary data.</text>
</comment>
<evidence type="ECO:0000313" key="2">
    <source>
        <dbReference type="Proteomes" id="UP000681722"/>
    </source>
</evidence>
<dbReference type="AlphaFoldDB" id="A0A8S2ZHT2"/>
<dbReference type="EMBL" id="CAJOBC010137491">
    <property type="protein sequence ID" value="CAF4634090.1"/>
    <property type="molecule type" value="Genomic_DNA"/>
</dbReference>
<proteinExistence type="predicted"/>
<dbReference type="Gene3D" id="3.30.420.10">
    <property type="entry name" value="Ribonuclease H-like superfamily/Ribonuclease H"/>
    <property type="match status" value="1"/>
</dbReference>
<dbReference type="Proteomes" id="UP000681722">
    <property type="component" value="Unassembled WGS sequence"/>
</dbReference>
<organism evidence="1 2">
    <name type="scientific">Didymodactylos carnosus</name>
    <dbReference type="NCBI Taxonomy" id="1234261"/>
    <lineage>
        <taxon>Eukaryota</taxon>
        <taxon>Metazoa</taxon>
        <taxon>Spiralia</taxon>
        <taxon>Gnathifera</taxon>
        <taxon>Rotifera</taxon>
        <taxon>Eurotatoria</taxon>
        <taxon>Bdelloidea</taxon>
        <taxon>Philodinida</taxon>
        <taxon>Philodinidae</taxon>
        <taxon>Didymodactylos</taxon>
    </lineage>
</organism>
<feature type="non-terminal residue" evidence="1">
    <location>
        <position position="1"/>
    </location>
</feature>
<accession>A0A8S2ZHT2</accession>
<dbReference type="InterPro" id="IPR012337">
    <property type="entry name" value="RNaseH-like_sf"/>
</dbReference>
<evidence type="ECO:0000313" key="1">
    <source>
        <dbReference type="EMBL" id="CAF4634090.1"/>
    </source>
</evidence>
<dbReference type="SUPFAM" id="SSF53098">
    <property type="entry name" value="Ribonuclease H-like"/>
    <property type="match status" value="1"/>
</dbReference>
<gene>
    <name evidence="1" type="ORF">SRO942_LOCUS49942</name>
</gene>
<reference evidence="1" key="1">
    <citation type="submission" date="2021-02" db="EMBL/GenBank/DDBJ databases">
        <authorList>
            <person name="Nowell W R."/>
        </authorList>
    </citation>
    <scope>NUCLEOTIDE SEQUENCE</scope>
</reference>
<dbReference type="InterPro" id="IPR036397">
    <property type="entry name" value="RNaseH_sf"/>
</dbReference>